<dbReference type="OrthoDB" id="5405464at2"/>
<dbReference type="RefSeq" id="WP_085390918.1">
    <property type="nucleotide sequence ID" value="NZ_LR134440.1"/>
</dbReference>
<keyword evidence="1" id="KW-0472">Membrane</keyword>
<dbReference type="KEGG" id="nani:NCTC12227_01105"/>
<proteinExistence type="predicted"/>
<name>A0A1X3CI44_9NEIS</name>
<keyword evidence="3" id="KW-1185">Reference proteome</keyword>
<sequence>MNHEVIEHNKPAPDNLRTYTIIVYALYALSLINGITALVGVIMAYVKRDEMLGTIYYEHMQYLIKTFWWSLLGVLVGWVTLALLIGGLVWIVVSVWFIYRLVAGFIKLYDNKPVSPDGWL</sequence>
<reference evidence="2 3" key="1">
    <citation type="submission" date="2018-12" db="EMBL/GenBank/DDBJ databases">
        <authorList>
            <consortium name="Pathogen Informatics"/>
        </authorList>
    </citation>
    <scope>NUCLEOTIDE SEQUENCE [LARGE SCALE GENOMIC DNA]</scope>
    <source>
        <strain evidence="2 3">NCTC12227</strain>
    </source>
</reference>
<feature type="transmembrane region" description="Helical" evidence="1">
    <location>
        <begin position="21"/>
        <end position="46"/>
    </location>
</feature>
<accession>A0A1X3CI44</accession>
<evidence type="ECO:0000256" key="1">
    <source>
        <dbReference type="SAM" id="Phobius"/>
    </source>
</evidence>
<feature type="transmembrane region" description="Helical" evidence="1">
    <location>
        <begin position="66"/>
        <end position="99"/>
    </location>
</feature>
<organism evidence="2 3">
    <name type="scientific">Neisseria animaloris</name>
    <dbReference type="NCBI Taxonomy" id="326522"/>
    <lineage>
        <taxon>Bacteria</taxon>
        <taxon>Pseudomonadati</taxon>
        <taxon>Pseudomonadota</taxon>
        <taxon>Betaproteobacteria</taxon>
        <taxon>Neisseriales</taxon>
        <taxon>Neisseriaceae</taxon>
        <taxon>Neisseria</taxon>
    </lineage>
</organism>
<dbReference type="EMBL" id="LR134516">
    <property type="protein sequence ID" value="VEJ21374.1"/>
    <property type="molecule type" value="Genomic_DNA"/>
</dbReference>
<gene>
    <name evidence="2" type="ORF">NCTC12227_01105</name>
</gene>
<protein>
    <submittedName>
        <fullName evidence="2">DnaJ-family protein</fullName>
    </submittedName>
</protein>
<evidence type="ECO:0000313" key="3">
    <source>
        <dbReference type="Proteomes" id="UP000268229"/>
    </source>
</evidence>
<keyword evidence="1" id="KW-1133">Transmembrane helix</keyword>
<dbReference type="AlphaFoldDB" id="A0A1X3CI44"/>
<dbReference type="Proteomes" id="UP000268229">
    <property type="component" value="Chromosome"/>
</dbReference>
<keyword evidence="1" id="KW-0812">Transmembrane</keyword>
<evidence type="ECO:0000313" key="2">
    <source>
        <dbReference type="EMBL" id="VEJ21374.1"/>
    </source>
</evidence>
<dbReference type="STRING" id="326522.BWD08_08775"/>